<dbReference type="EMBL" id="CP065686">
    <property type="protein sequence ID" value="QPS42302.1"/>
    <property type="molecule type" value="Genomic_DNA"/>
</dbReference>
<evidence type="ECO:0000313" key="3">
    <source>
        <dbReference type="Proteomes" id="UP000594943"/>
    </source>
</evidence>
<protein>
    <submittedName>
        <fullName evidence="2">Recombinase family protein</fullName>
    </submittedName>
</protein>
<dbReference type="Gene3D" id="3.40.50.1390">
    <property type="entry name" value="Resolvase, N-terminal catalytic domain"/>
    <property type="match status" value="1"/>
</dbReference>
<dbReference type="Proteomes" id="UP000594943">
    <property type="component" value="Chromosome 1"/>
</dbReference>
<gene>
    <name evidence="2" type="ORF">I6G56_11755</name>
</gene>
<dbReference type="GO" id="GO:0000150">
    <property type="term" value="F:DNA strand exchange activity"/>
    <property type="evidence" value="ECO:0007669"/>
    <property type="project" value="InterPro"/>
</dbReference>
<dbReference type="InterPro" id="IPR006119">
    <property type="entry name" value="Resolv_N"/>
</dbReference>
<dbReference type="PANTHER" id="PTHR30461">
    <property type="entry name" value="DNA-INVERTASE FROM LAMBDOID PROPHAGE"/>
    <property type="match status" value="1"/>
</dbReference>
<dbReference type="RefSeq" id="WP_009912169.1">
    <property type="nucleotide sequence ID" value="NZ_CP013380.1"/>
</dbReference>
<evidence type="ECO:0000313" key="2">
    <source>
        <dbReference type="EMBL" id="QPS42302.1"/>
    </source>
</evidence>
<evidence type="ECO:0000256" key="1">
    <source>
        <dbReference type="ARBA" id="ARBA00009913"/>
    </source>
</evidence>
<reference evidence="2 3" key="1">
    <citation type="submission" date="2020-12" db="EMBL/GenBank/DDBJ databases">
        <title>FDA dAtabase for Regulatory Grade micrObial Sequences (FDA-ARGOS): Supporting development and validation of Infectious Disease Dx tests.</title>
        <authorList>
            <person name="Nelson B."/>
            <person name="Plummer A."/>
            <person name="Tallon L."/>
            <person name="Sadzewicz L."/>
            <person name="Zhao X."/>
            <person name="Boylan J."/>
            <person name="Ott S."/>
            <person name="Bowen H."/>
            <person name="Vavikolanu K."/>
            <person name="Mehta A."/>
            <person name="Aluvathingal J."/>
            <person name="Nadendla S."/>
            <person name="Myers T."/>
            <person name="Yan Y."/>
            <person name="Sichtig H."/>
        </authorList>
    </citation>
    <scope>NUCLEOTIDE SEQUENCE [LARGE SCALE GENOMIC DNA]</scope>
    <source>
        <strain evidence="2 3">FDAARGOS_899</strain>
    </source>
</reference>
<accession>A0A7T2TYB5</accession>
<dbReference type="SMART" id="SM00857">
    <property type="entry name" value="Resolvase"/>
    <property type="match status" value="1"/>
</dbReference>
<dbReference type="SUPFAM" id="SSF53041">
    <property type="entry name" value="Resolvase-like"/>
    <property type="match status" value="1"/>
</dbReference>
<dbReference type="KEGG" id="bhg:I6G56_11755"/>
<sequence length="206" mass="22727">MRRIYYGRVSTLDGQTAASQYADAAAQGIAADDVFVDEGVSGYHVPPAEREQWQHVERDLRKGGVLVVRWLDRISRHYGELAETMQRLMKKGVRVECTLNDMVFDGQETDPLRLGIRDALLAFMAAQGAADYLNRREMQARGIAVAKAEGKYKGRKPAVDYAEVRAYHAEHGGSVRSLAEHFGVGLATISRALNSVSTTNSKEAAE</sequence>
<dbReference type="InterPro" id="IPR050639">
    <property type="entry name" value="SSR_resolvase"/>
</dbReference>
<dbReference type="InterPro" id="IPR036162">
    <property type="entry name" value="Resolvase-like_N_sf"/>
</dbReference>
<dbReference type="PANTHER" id="PTHR30461:SF26">
    <property type="entry name" value="RESOLVASE HOMOLOG YNEB"/>
    <property type="match status" value="1"/>
</dbReference>
<accession>A0A7U4P3U3</accession>
<comment type="similarity">
    <text evidence="1">Belongs to the site-specific recombinase resolvase family.</text>
</comment>
<dbReference type="AlphaFoldDB" id="A0A7U4P3U3"/>
<proteinExistence type="inferred from homology"/>
<name>A0A7U4P3U3_9BURK</name>
<dbReference type="PROSITE" id="PS51736">
    <property type="entry name" value="RECOMBINASES_3"/>
    <property type="match status" value="1"/>
</dbReference>
<organism evidence="2 3">
    <name type="scientific">Burkholderia humptydooensis</name>
    <dbReference type="NCBI Taxonomy" id="430531"/>
    <lineage>
        <taxon>Bacteria</taxon>
        <taxon>Pseudomonadati</taxon>
        <taxon>Pseudomonadota</taxon>
        <taxon>Betaproteobacteria</taxon>
        <taxon>Burkholderiales</taxon>
        <taxon>Burkholderiaceae</taxon>
        <taxon>Burkholderia</taxon>
        <taxon>pseudomallei group</taxon>
    </lineage>
</organism>
<dbReference type="GO" id="GO:0003677">
    <property type="term" value="F:DNA binding"/>
    <property type="evidence" value="ECO:0007669"/>
    <property type="project" value="InterPro"/>
</dbReference>
<dbReference type="Pfam" id="PF00239">
    <property type="entry name" value="Resolvase"/>
    <property type="match status" value="1"/>
</dbReference>